<evidence type="ECO:0000313" key="1">
    <source>
        <dbReference type="EMBL" id="SEP30223.1"/>
    </source>
</evidence>
<sequence length="222" mass="23415">MTSTLIARPDRLAAPDAAADISADIAAPARHPGVRPARPLRPPPAAAACPIELRALRTGARTLAGALTGIALDAPCDRARQRAVLAYSRLVLRGLRGADARLADDGVRTATGAVRAALPTFAHDVSAGAPVLAMAWTALADRLDAVVPGVPVHDHGWRSSPLVCERRFRAGAGPARALVPWFLDAAGPAERMTVVRDASRRVRWALRLGEGRHARTMDLVRA</sequence>
<dbReference type="AlphaFoldDB" id="A0A1H8WRT9"/>
<gene>
    <name evidence="1" type="ORF">SAMN05660991_04661</name>
</gene>
<dbReference type="EMBL" id="FOEE01000027">
    <property type="protein sequence ID" value="SEP30223.1"/>
    <property type="molecule type" value="Genomic_DNA"/>
</dbReference>
<organism evidence="1 2">
    <name type="scientific">Trujillonella endophytica</name>
    <dbReference type="NCBI Taxonomy" id="673521"/>
    <lineage>
        <taxon>Bacteria</taxon>
        <taxon>Bacillati</taxon>
        <taxon>Actinomycetota</taxon>
        <taxon>Actinomycetes</taxon>
        <taxon>Geodermatophilales</taxon>
        <taxon>Geodermatophilaceae</taxon>
        <taxon>Trujillonella</taxon>
    </lineage>
</organism>
<proteinExistence type="predicted"/>
<keyword evidence="2" id="KW-1185">Reference proteome</keyword>
<dbReference type="Proteomes" id="UP000198960">
    <property type="component" value="Unassembled WGS sequence"/>
</dbReference>
<dbReference type="RefSeq" id="WP_091949721.1">
    <property type="nucleotide sequence ID" value="NZ_FOEE01000027.1"/>
</dbReference>
<reference evidence="2" key="1">
    <citation type="submission" date="2016-10" db="EMBL/GenBank/DDBJ databases">
        <authorList>
            <person name="Varghese N."/>
            <person name="Submissions S."/>
        </authorList>
    </citation>
    <scope>NUCLEOTIDE SEQUENCE [LARGE SCALE GENOMIC DNA]</scope>
    <source>
        <strain evidence="2">DSM 45413</strain>
    </source>
</reference>
<protein>
    <submittedName>
        <fullName evidence="1">Uncharacterized protein</fullName>
    </submittedName>
</protein>
<accession>A0A1H8WRT9</accession>
<name>A0A1H8WRT9_9ACTN</name>
<evidence type="ECO:0000313" key="2">
    <source>
        <dbReference type="Proteomes" id="UP000198960"/>
    </source>
</evidence>